<dbReference type="InterPro" id="IPR040349">
    <property type="entry name" value="Csm1/Pcs1"/>
</dbReference>
<sequence length="473" mass="52727">MSESDDDNDLGGLLPTTPVIRVKKGNLARNSKPNSRAEPGPSTKPKGGRKNATSPLSENSDIEELPPNHLVENEKPQPPKAVRKPASRIDVPVTNGKATAKGKGKAKAPPMKSSRKPVVEPMDVEPIEIVDDTEMEQDIPADAETINTAGRYRRTNATGTRAAKADDLQRVTEKLRRAEEQIAALSRQLEEAFQVRETEAEELLKRQETQFEAQLQAQERLIKELTSQLALKEPLMRSGKTSVLHLLTREAADEEKRTLEKEVTRWKDVATERQKTIDEKDGRIAELEKTEKDLQVELKAEIDRTALLAARPNRNLPSVVRSGRPGGGDDPRHAAVLRFYEDLTNLLVTNMKPSSGKYLDMEEWLFSCIYTHNGADEDGNKKSLNFTLRTCHDPAPDTAEPITSKTQLIPSIHYIPLELDKEPPDFVARLDFLGAPFTFGLDQLPLFLRTMHTNMGNALEDDESDGDSVQLVE</sequence>
<comment type="caution">
    <text evidence="3">The sequence shown here is derived from an EMBL/GenBank/DDBJ whole genome shotgun (WGS) entry which is preliminary data.</text>
</comment>
<dbReference type="PANTHER" id="PTHR28006:SF1">
    <property type="entry name" value="MONOPOLIN COMPLEX SUBUNIT CSM1"/>
    <property type="match status" value="1"/>
</dbReference>
<dbReference type="GO" id="GO:0005730">
    <property type="term" value="C:nucleolus"/>
    <property type="evidence" value="ECO:0007669"/>
    <property type="project" value="TreeGrafter"/>
</dbReference>
<evidence type="ECO:0000313" key="4">
    <source>
        <dbReference type="Proteomes" id="UP000076154"/>
    </source>
</evidence>
<proteinExistence type="predicted"/>
<dbReference type="GO" id="GO:0034506">
    <property type="term" value="C:chromosome, centromeric core domain"/>
    <property type="evidence" value="ECO:0007669"/>
    <property type="project" value="TreeGrafter"/>
</dbReference>
<dbReference type="GO" id="GO:1990644">
    <property type="term" value="F:microtubule site clamp"/>
    <property type="evidence" value="ECO:0007669"/>
    <property type="project" value="TreeGrafter"/>
</dbReference>
<dbReference type="InParanoid" id="A0A369JFQ3"/>
<dbReference type="STRING" id="39966.A0A369JFQ3"/>
<organism evidence="3 4">
    <name type="scientific">Hypsizygus marmoreus</name>
    <name type="common">White beech mushroom</name>
    <name type="synonym">Agaricus marmoreus</name>
    <dbReference type="NCBI Taxonomy" id="39966"/>
    <lineage>
        <taxon>Eukaryota</taxon>
        <taxon>Fungi</taxon>
        <taxon>Dikarya</taxon>
        <taxon>Basidiomycota</taxon>
        <taxon>Agaricomycotina</taxon>
        <taxon>Agaricomycetes</taxon>
        <taxon>Agaricomycetidae</taxon>
        <taxon>Agaricales</taxon>
        <taxon>Tricholomatineae</taxon>
        <taxon>Lyophyllaceae</taxon>
        <taxon>Hypsizygus</taxon>
    </lineage>
</organism>
<evidence type="ECO:0000313" key="3">
    <source>
        <dbReference type="EMBL" id="RDB20981.1"/>
    </source>
</evidence>
<protein>
    <recommendedName>
        <fullName evidence="5">Monopolin complex subunit Csm1/Pcs1 C-terminal domain-containing protein</fullName>
    </recommendedName>
</protein>
<dbReference type="PANTHER" id="PTHR28006">
    <property type="entry name" value="MONOPOLIN COMPLEX SUBUNIT CSM1"/>
    <property type="match status" value="1"/>
</dbReference>
<gene>
    <name evidence="3" type="ORF">Hypma_011820</name>
</gene>
<dbReference type="EMBL" id="LUEZ02000055">
    <property type="protein sequence ID" value="RDB20981.1"/>
    <property type="molecule type" value="Genomic_DNA"/>
</dbReference>
<name>A0A369JFQ3_HYPMA</name>
<evidence type="ECO:0000256" key="2">
    <source>
        <dbReference type="SAM" id="MobiDB-lite"/>
    </source>
</evidence>
<accession>A0A369JFQ3</accession>
<evidence type="ECO:0000256" key="1">
    <source>
        <dbReference type="SAM" id="Coils"/>
    </source>
</evidence>
<dbReference type="GO" id="GO:0045144">
    <property type="term" value="P:meiotic sister chromatid segregation"/>
    <property type="evidence" value="ECO:0007669"/>
    <property type="project" value="TreeGrafter"/>
</dbReference>
<keyword evidence="4" id="KW-1185">Reference proteome</keyword>
<dbReference type="AlphaFoldDB" id="A0A369JFQ3"/>
<keyword evidence="1" id="KW-0175">Coiled coil</keyword>
<dbReference type="GO" id="GO:0051315">
    <property type="term" value="P:attachment of mitotic spindle microtubules to kinetochore"/>
    <property type="evidence" value="ECO:0007669"/>
    <property type="project" value="TreeGrafter"/>
</dbReference>
<feature type="coiled-coil region" evidence="1">
    <location>
        <begin position="161"/>
        <end position="304"/>
    </location>
</feature>
<dbReference type="OrthoDB" id="3216420at2759"/>
<dbReference type="Proteomes" id="UP000076154">
    <property type="component" value="Unassembled WGS sequence"/>
</dbReference>
<evidence type="ECO:0008006" key="5">
    <source>
        <dbReference type="Google" id="ProtNLM"/>
    </source>
</evidence>
<dbReference type="GO" id="GO:0072686">
    <property type="term" value="C:mitotic spindle"/>
    <property type="evidence" value="ECO:0007669"/>
    <property type="project" value="TreeGrafter"/>
</dbReference>
<feature type="region of interest" description="Disordered" evidence="2">
    <location>
        <begin position="1"/>
        <end position="123"/>
    </location>
</feature>
<dbReference type="CDD" id="cd23787">
    <property type="entry name" value="RWD_CSM1"/>
    <property type="match status" value="1"/>
</dbReference>
<dbReference type="GO" id="GO:0033551">
    <property type="term" value="C:monopolin complex"/>
    <property type="evidence" value="ECO:0007669"/>
    <property type="project" value="InterPro"/>
</dbReference>
<reference evidence="3" key="1">
    <citation type="submission" date="2018-04" db="EMBL/GenBank/DDBJ databases">
        <title>Whole genome sequencing of Hypsizygus marmoreus.</title>
        <authorList>
            <person name="Choi I.-G."/>
            <person name="Min B."/>
            <person name="Kim J.-G."/>
            <person name="Kim S."/>
            <person name="Oh Y.-L."/>
            <person name="Kong W.-S."/>
            <person name="Park H."/>
            <person name="Jeong J."/>
            <person name="Song E.-S."/>
        </authorList>
    </citation>
    <scope>NUCLEOTIDE SEQUENCE [LARGE SCALE GENOMIC DNA]</scope>
    <source>
        <strain evidence="3">51987-8</strain>
    </source>
</reference>